<dbReference type="EMBL" id="CM000883">
    <property type="protein sequence ID" value="PNT62556.1"/>
    <property type="molecule type" value="Genomic_DNA"/>
</dbReference>
<reference evidence="1" key="2">
    <citation type="submission" date="2017-06" db="EMBL/GenBank/DDBJ databases">
        <title>WGS assembly of Brachypodium distachyon.</title>
        <authorList>
            <consortium name="The International Brachypodium Initiative"/>
            <person name="Lucas S."/>
            <person name="Harmon-Smith M."/>
            <person name="Lail K."/>
            <person name="Tice H."/>
            <person name="Grimwood J."/>
            <person name="Bruce D."/>
            <person name="Barry K."/>
            <person name="Shu S."/>
            <person name="Lindquist E."/>
            <person name="Wang M."/>
            <person name="Pitluck S."/>
            <person name="Vogel J.P."/>
            <person name="Garvin D.F."/>
            <person name="Mockler T.C."/>
            <person name="Schmutz J."/>
            <person name="Rokhsar D."/>
            <person name="Bevan M.W."/>
        </authorList>
    </citation>
    <scope>NUCLEOTIDE SEQUENCE</scope>
    <source>
        <strain evidence="1">Bd21</strain>
    </source>
</reference>
<evidence type="ECO:0000313" key="1">
    <source>
        <dbReference type="EMBL" id="PNT62557.1"/>
    </source>
</evidence>
<evidence type="ECO:0000313" key="3">
    <source>
        <dbReference type="Proteomes" id="UP000008810"/>
    </source>
</evidence>
<dbReference type="InParanoid" id="A0A2K2CKK6"/>
<dbReference type="Gramene" id="PNT62558">
    <property type="protein sequence ID" value="PNT62558"/>
    <property type="gene ID" value="BRADI_4g04947v3"/>
</dbReference>
<dbReference type="EnsemblPlants" id="PNT62556">
    <property type="protein sequence ID" value="PNT62556"/>
    <property type="gene ID" value="BRADI_4g04947v3"/>
</dbReference>
<dbReference type="Gramene" id="PNT62556">
    <property type="protein sequence ID" value="PNT62556"/>
    <property type="gene ID" value="BRADI_4g04947v3"/>
</dbReference>
<keyword evidence="3" id="KW-1185">Reference proteome</keyword>
<sequence length="177" mass="18831">MAGRVDGGIGSDGPEVRGSAWRRAGSVLGERRWLGRSGFGFGECEMRRAADSGGAMDRGFSVGSKSRRLGAPACAAPLPSACLPGERPPPLPERTRGCEPPTLLTAHPCCFAAAAASPVPQTPARATFRRRPATNLCLTPPPPSHTAWRIQVHSNWYFLMSWLKLGINLDQDDAGTP</sequence>
<dbReference type="EnsemblPlants" id="PNT62557">
    <property type="protein sequence ID" value="PNT62557"/>
    <property type="gene ID" value="BRADI_4g04947v3"/>
</dbReference>
<accession>A0A2K2CKK6</accession>
<reference evidence="1 2" key="1">
    <citation type="journal article" date="2010" name="Nature">
        <title>Genome sequencing and analysis of the model grass Brachypodium distachyon.</title>
        <authorList>
            <consortium name="International Brachypodium Initiative"/>
        </authorList>
    </citation>
    <scope>NUCLEOTIDE SEQUENCE [LARGE SCALE GENOMIC DNA]</scope>
    <source>
        <strain evidence="1 2">Bd21</strain>
    </source>
</reference>
<reference evidence="2" key="3">
    <citation type="submission" date="2018-08" db="UniProtKB">
        <authorList>
            <consortium name="EnsemblPlants"/>
        </authorList>
    </citation>
    <scope>IDENTIFICATION</scope>
    <source>
        <strain evidence="2">cv. Bd21</strain>
    </source>
</reference>
<evidence type="ECO:0000313" key="2">
    <source>
        <dbReference type="EnsemblPlants" id="PNT62556"/>
    </source>
</evidence>
<dbReference type="EMBL" id="CM000883">
    <property type="protein sequence ID" value="PNT62558.1"/>
    <property type="molecule type" value="Genomic_DNA"/>
</dbReference>
<protein>
    <submittedName>
        <fullName evidence="1 2">Uncharacterized protein</fullName>
    </submittedName>
</protein>
<gene>
    <name evidence="1" type="ORF">BRADI_4g04947v3</name>
</gene>
<dbReference type="Gramene" id="PNT62557">
    <property type="protein sequence ID" value="PNT62557"/>
    <property type="gene ID" value="BRADI_4g04947v3"/>
</dbReference>
<dbReference type="EnsemblPlants" id="PNT62558">
    <property type="protein sequence ID" value="PNT62558"/>
    <property type="gene ID" value="BRADI_4g04947v3"/>
</dbReference>
<organism evidence="1">
    <name type="scientific">Brachypodium distachyon</name>
    <name type="common">Purple false brome</name>
    <name type="synonym">Trachynia distachya</name>
    <dbReference type="NCBI Taxonomy" id="15368"/>
    <lineage>
        <taxon>Eukaryota</taxon>
        <taxon>Viridiplantae</taxon>
        <taxon>Streptophyta</taxon>
        <taxon>Embryophyta</taxon>
        <taxon>Tracheophyta</taxon>
        <taxon>Spermatophyta</taxon>
        <taxon>Magnoliopsida</taxon>
        <taxon>Liliopsida</taxon>
        <taxon>Poales</taxon>
        <taxon>Poaceae</taxon>
        <taxon>BOP clade</taxon>
        <taxon>Pooideae</taxon>
        <taxon>Stipodae</taxon>
        <taxon>Brachypodieae</taxon>
        <taxon>Brachypodium</taxon>
    </lineage>
</organism>
<dbReference type="Proteomes" id="UP000008810">
    <property type="component" value="Chromosome 4"/>
</dbReference>
<proteinExistence type="predicted"/>
<dbReference type="AlphaFoldDB" id="A0A2K2CKK6"/>
<name>A0A2K2CKK6_BRADI</name>
<dbReference type="EMBL" id="CM000883">
    <property type="protein sequence ID" value="PNT62557.1"/>
    <property type="molecule type" value="Genomic_DNA"/>
</dbReference>